<evidence type="ECO:0008006" key="4">
    <source>
        <dbReference type="Google" id="ProtNLM"/>
    </source>
</evidence>
<keyword evidence="1" id="KW-0812">Transmembrane</keyword>
<evidence type="ECO:0000313" key="3">
    <source>
        <dbReference type="Proteomes" id="UP001491088"/>
    </source>
</evidence>
<dbReference type="Proteomes" id="UP001491088">
    <property type="component" value="Chromosome"/>
</dbReference>
<accession>A0ABZ2TV98</accession>
<dbReference type="EMBL" id="CP150496">
    <property type="protein sequence ID" value="WYW56926.1"/>
    <property type="molecule type" value="Genomic_DNA"/>
</dbReference>
<gene>
    <name evidence="2" type="ORF">WG950_06685</name>
</gene>
<keyword evidence="1" id="KW-1133">Transmembrane helix</keyword>
<feature type="transmembrane region" description="Helical" evidence="1">
    <location>
        <begin position="76"/>
        <end position="97"/>
    </location>
</feature>
<keyword evidence="3" id="KW-1185">Reference proteome</keyword>
<protein>
    <recommendedName>
        <fullName evidence="4">Competence protein</fullName>
    </recommendedName>
</protein>
<reference evidence="2 3" key="1">
    <citation type="submission" date="2024-03" db="EMBL/GenBank/DDBJ databases">
        <authorList>
            <person name="Cao K."/>
        </authorList>
    </citation>
    <scope>NUCLEOTIDE SEQUENCE [LARGE SCALE GENOMIC DNA]</scope>
    <source>
        <strain evidence="2 3">MCCC 1K00696</strain>
    </source>
</reference>
<evidence type="ECO:0000256" key="1">
    <source>
        <dbReference type="SAM" id="Phobius"/>
    </source>
</evidence>
<feature type="transmembrane region" description="Helical" evidence="1">
    <location>
        <begin position="47"/>
        <end position="70"/>
    </location>
</feature>
<evidence type="ECO:0000313" key="2">
    <source>
        <dbReference type="EMBL" id="WYW56926.1"/>
    </source>
</evidence>
<proteinExistence type="predicted"/>
<keyword evidence="1" id="KW-0472">Membrane</keyword>
<name>A0ABZ2TV98_9FLAO</name>
<dbReference type="RefSeq" id="WP_340935059.1">
    <property type="nucleotide sequence ID" value="NZ_CP150496.1"/>
</dbReference>
<sequence>MSIFKSFSNSADKGTDAGKEFVSKSYEHAKLKAFQISALTIGMIAKILLIGGLAFIGFVFLSISAAIALGELFNSSALGYLAVAGIIIVVALLCYLFRKTLDKKVISKMSDVFFN</sequence>
<organism evidence="2 3">
    <name type="scientific">Polaribacter marinaquae</name>
    <dbReference type="NCBI Taxonomy" id="1642819"/>
    <lineage>
        <taxon>Bacteria</taxon>
        <taxon>Pseudomonadati</taxon>
        <taxon>Bacteroidota</taxon>
        <taxon>Flavobacteriia</taxon>
        <taxon>Flavobacteriales</taxon>
        <taxon>Flavobacteriaceae</taxon>
    </lineage>
</organism>